<evidence type="ECO:0000256" key="1">
    <source>
        <dbReference type="SAM" id="Phobius"/>
    </source>
</evidence>
<keyword evidence="1" id="KW-0812">Transmembrane</keyword>
<dbReference type="SUPFAM" id="SSF55874">
    <property type="entry name" value="ATPase domain of HSP90 chaperone/DNA topoisomerase II/histidine kinase"/>
    <property type="match status" value="1"/>
</dbReference>
<dbReference type="GO" id="GO:0004673">
    <property type="term" value="F:protein histidine kinase activity"/>
    <property type="evidence" value="ECO:0007669"/>
    <property type="project" value="UniProtKB-EC"/>
</dbReference>
<proteinExistence type="predicted"/>
<evidence type="ECO:0000313" key="4">
    <source>
        <dbReference type="Proteomes" id="UP000237798"/>
    </source>
</evidence>
<accession>A0A2T0B2Y2</accession>
<dbReference type="Gene3D" id="3.30.565.10">
    <property type="entry name" value="Histidine kinase-like ATPase, C-terminal domain"/>
    <property type="match status" value="1"/>
</dbReference>
<feature type="domain" description="Sensor histidine kinase NatK-like C-terminal" evidence="2">
    <location>
        <begin position="145"/>
        <end position="248"/>
    </location>
</feature>
<evidence type="ECO:0000313" key="3">
    <source>
        <dbReference type="EMBL" id="PRR78249.1"/>
    </source>
</evidence>
<dbReference type="EC" id="2.7.13.3" evidence="3"/>
<keyword evidence="3" id="KW-0808">Transferase</keyword>
<dbReference type="GO" id="GO:0042802">
    <property type="term" value="F:identical protein binding"/>
    <property type="evidence" value="ECO:0007669"/>
    <property type="project" value="TreeGrafter"/>
</dbReference>
<dbReference type="PANTHER" id="PTHR40448:SF1">
    <property type="entry name" value="TWO-COMPONENT SENSOR HISTIDINE KINASE"/>
    <property type="match status" value="1"/>
</dbReference>
<feature type="transmembrane region" description="Helical" evidence="1">
    <location>
        <begin position="6"/>
        <end position="21"/>
    </location>
</feature>
<dbReference type="Proteomes" id="UP000237798">
    <property type="component" value="Unassembled WGS sequence"/>
</dbReference>
<keyword evidence="1" id="KW-1133">Transmembrane helix</keyword>
<name>A0A2T0B2Y2_9CLOT</name>
<dbReference type="AlphaFoldDB" id="A0A2T0B2Y2"/>
<dbReference type="InterPro" id="IPR036890">
    <property type="entry name" value="HATPase_C_sf"/>
</dbReference>
<dbReference type="EMBL" id="PVXP01000132">
    <property type="protein sequence ID" value="PRR78249.1"/>
    <property type="molecule type" value="Genomic_DNA"/>
</dbReference>
<dbReference type="InterPro" id="IPR032834">
    <property type="entry name" value="NatK-like_C"/>
</dbReference>
<keyword evidence="1" id="KW-0472">Membrane</keyword>
<organism evidence="3 4">
    <name type="scientific">Clostridium luticellarii</name>
    <dbReference type="NCBI Taxonomy" id="1691940"/>
    <lineage>
        <taxon>Bacteria</taxon>
        <taxon>Bacillati</taxon>
        <taxon>Bacillota</taxon>
        <taxon>Clostridia</taxon>
        <taxon>Eubacteriales</taxon>
        <taxon>Clostridiaceae</taxon>
        <taxon>Clostridium</taxon>
    </lineage>
</organism>
<gene>
    <name evidence="3" type="primary">citS_2</name>
    <name evidence="3" type="ORF">CLLU_36610</name>
</gene>
<reference evidence="3 4" key="1">
    <citation type="submission" date="2018-03" db="EMBL/GenBank/DDBJ databases">
        <title>Genome sequence of Clostridium luticellarii DSM 29923.</title>
        <authorList>
            <person name="Poehlein A."/>
            <person name="Daniel R."/>
        </authorList>
    </citation>
    <scope>NUCLEOTIDE SEQUENCE [LARGE SCALE GENOMIC DNA]</scope>
    <source>
        <strain evidence="3 4">DSM 29923</strain>
    </source>
</reference>
<dbReference type="PANTHER" id="PTHR40448">
    <property type="entry name" value="TWO-COMPONENT SENSOR HISTIDINE KINASE"/>
    <property type="match status" value="1"/>
</dbReference>
<comment type="caution">
    <text evidence="3">The sequence shown here is derived from an EMBL/GenBank/DDBJ whole genome shotgun (WGS) entry which is preliminary data.</text>
</comment>
<dbReference type="Pfam" id="PF14501">
    <property type="entry name" value="HATPase_c_5"/>
    <property type="match status" value="1"/>
</dbReference>
<evidence type="ECO:0000259" key="2">
    <source>
        <dbReference type="Pfam" id="PF14501"/>
    </source>
</evidence>
<keyword evidence="4" id="KW-1185">Reference proteome</keyword>
<sequence length="252" mass="29275">MNVFNILSVFVIAIMLVYLNNKNIKNKLEKEYKEKELKQLTEYTNVIENMSDDLRRFKHDYANIMQVLSSYIKANDIEGLKTFYKDELEPENEKIMNKNKSLYLIKNIKIHSLKGLLFSKIRTAALNNIDVRIEITDTVYKLSVNELDLCRIIGILFDNAIEAAALCNKKIIHLAIIKNNIYTYIIIDNTCLESTPPIYKIYEDDFSTKGKGRGLGLKTVRKIINEKYANVVLHTKIEKCIFTQKLIIKDLN</sequence>
<protein>
    <submittedName>
        <fullName evidence="3">Sensor protein CitS</fullName>
        <ecNumber evidence="3">2.7.13.3</ecNumber>
    </submittedName>
</protein>